<sequence>MSNTIEDTNYAEGALHSLNSMRLLGHGCDAILSTEDGGMFRIHKSVMSWCSTYFRTVFTTSLVNTDCGDGPLVRTFIIIPNISSSMLEVIIQYAYSGVTLVSEENVELLLPAADQFNVLGMVKECTEFLVNKLEPGNCLGIWKFAKEYFVFELERETFKYILDHFLEITEKSAEYLELSLFDLKSILKEDSLNVEREILIWESVKRWIHHDAPKRQHHIYGLLKYMRLAVMPIKEFQDLMNDPIVFKCVQCWPYVSQVAKFILKDLRQFLQPNEKRKENLLFMPRLPRQILFCFGGWSMRGPTNTIHTYDCRVDSWKQVEIEESIGNRVYHQCISLGKYIYIIGGSDGFASLNSCYRFDTETKKYEEIAPLHEHRCFLSAVELDNKIYAIGGFGGYLERSETAECFTSENNQWTYIASMSGKRSDASACCLDNRIFIAGGFDGSVYLQSAEVYYVEFNQWCILPAMNSCRSGLGCVAIGDYIYAIGGCDGDIRLQTVEKYDVASKQWYATKPMKKPRSNFAIERPPVEGALYARDGKG</sequence>
<evidence type="ECO:0000256" key="6">
    <source>
        <dbReference type="ARBA" id="ARBA00023203"/>
    </source>
</evidence>
<dbReference type="SUPFAM" id="SSF117281">
    <property type="entry name" value="Kelch motif"/>
    <property type="match status" value="1"/>
</dbReference>
<dbReference type="Proteomes" id="UP000887013">
    <property type="component" value="Unassembled WGS sequence"/>
</dbReference>
<dbReference type="Pfam" id="PF00651">
    <property type="entry name" value="BTB"/>
    <property type="match status" value="1"/>
</dbReference>
<feature type="domain" description="BTB" evidence="8">
    <location>
        <begin position="28"/>
        <end position="103"/>
    </location>
</feature>
<dbReference type="InterPro" id="IPR011705">
    <property type="entry name" value="BACK"/>
</dbReference>
<evidence type="ECO:0000313" key="9">
    <source>
        <dbReference type="EMBL" id="GFU49894.1"/>
    </source>
</evidence>
<dbReference type="Gene3D" id="1.25.40.420">
    <property type="match status" value="1"/>
</dbReference>
<comment type="pathway">
    <text evidence="1">Protein modification; protein ubiquitination.</text>
</comment>
<dbReference type="Pfam" id="PF24681">
    <property type="entry name" value="Kelch_KLHDC2_KLHL20_DRC7"/>
    <property type="match status" value="1"/>
</dbReference>
<dbReference type="InterPro" id="IPR015915">
    <property type="entry name" value="Kelch-typ_b-propeller"/>
</dbReference>
<dbReference type="Pfam" id="PF07707">
    <property type="entry name" value="BACK"/>
    <property type="match status" value="1"/>
</dbReference>
<keyword evidence="5" id="KW-0833">Ubl conjugation pathway</keyword>
<dbReference type="PROSITE" id="PS50097">
    <property type="entry name" value="BTB"/>
    <property type="match status" value="1"/>
</dbReference>
<keyword evidence="4" id="KW-0677">Repeat</keyword>
<evidence type="ECO:0000313" key="10">
    <source>
        <dbReference type="Proteomes" id="UP000887013"/>
    </source>
</evidence>
<dbReference type="InterPro" id="IPR006652">
    <property type="entry name" value="Kelch_1"/>
</dbReference>
<dbReference type="InterPro" id="IPR017096">
    <property type="entry name" value="BTB-kelch_protein"/>
</dbReference>
<organism evidence="9 10">
    <name type="scientific">Nephila pilipes</name>
    <name type="common">Giant wood spider</name>
    <name type="synonym">Nephila maculata</name>
    <dbReference type="NCBI Taxonomy" id="299642"/>
    <lineage>
        <taxon>Eukaryota</taxon>
        <taxon>Metazoa</taxon>
        <taxon>Ecdysozoa</taxon>
        <taxon>Arthropoda</taxon>
        <taxon>Chelicerata</taxon>
        <taxon>Arachnida</taxon>
        <taxon>Araneae</taxon>
        <taxon>Araneomorphae</taxon>
        <taxon>Entelegynae</taxon>
        <taxon>Araneoidea</taxon>
        <taxon>Nephilidae</taxon>
        <taxon>Nephila</taxon>
    </lineage>
</organism>
<dbReference type="OrthoDB" id="6424939at2759"/>
<evidence type="ECO:0000256" key="4">
    <source>
        <dbReference type="ARBA" id="ARBA00022737"/>
    </source>
</evidence>
<accession>A0A8X6UTP2</accession>
<evidence type="ECO:0000259" key="8">
    <source>
        <dbReference type="PROSITE" id="PS50097"/>
    </source>
</evidence>
<keyword evidence="10" id="KW-1185">Reference proteome</keyword>
<evidence type="ECO:0000256" key="7">
    <source>
        <dbReference type="ARBA" id="ARBA00043912"/>
    </source>
</evidence>
<dbReference type="Pfam" id="PF01344">
    <property type="entry name" value="Kelch_1"/>
    <property type="match status" value="2"/>
</dbReference>
<proteinExistence type="predicted"/>
<dbReference type="GO" id="GO:0003779">
    <property type="term" value="F:actin binding"/>
    <property type="evidence" value="ECO:0007669"/>
    <property type="project" value="UniProtKB-KW"/>
</dbReference>
<dbReference type="AlphaFoldDB" id="A0A8X6UTP2"/>
<dbReference type="Gene3D" id="2.120.10.80">
    <property type="entry name" value="Kelch-type beta propeller"/>
    <property type="match status" value="1"/>
</dbReference>
<evidence type="ECO:0000256" key="5">
    <source>
        <dbReference type="ARBA" id="ARBA00022786"/>
    </source>
</evidence>
<dbReference type="InterPro" id="IPR000210">
    <property type="entry name" value="BTB/POZ_dom"/>
</dbReference>
<keyword evidence="6" id="KW-0009">Actin-binding</keyword>
<dbReference type="PIRSF" id="PIRSF037037">
    <property type="entry name" value="Kelch-like_protein_gigaxonin"/>
    <property type="match status" value="1"/>
</dbReference>
<evidence type="ECO:0000256" key="3">
    <source>
        <dbReference type="ARBA" id="ARBA00022441"/>
    </source>
</evidence>
<gene>
    <name evidence="9" type="primary">Klhl10</name>
    <name evidence="9" type="ORF">NPIL_306421</name>
</gene>
<dbReference type="Gene3D" id="3.30.710.10">
    <property type="entry name" value="Potassium Channel Kv1.1, Chain A"/>
    <property type="match status" value="1"/>
</dbReference>
<dbReference type="SMART" id="SM00875">
    <property type="entry name" value="BACK"/>
    <property type="match status" value="1"/>
</dbReference>
<protein>
    <recommendedName>
        <fullName evidence="2">Kelch-like protein diablo</fullName>
    </recommendedName>
</protein>
<dbReference type="SMART" id="SM00612">
    <property type="entry name" value="Kelch"/>
    <property type="match status" value="4"/>
</dbReference>
<evidence type="ECO:0000256" key="2">
    <source>
        <dbReference type="ARBA" id="ARBA00013699"/>
    </source>
</evidence>
<comment type="function">
    <text evidence="7">Probable substrate-specific adapter of an E3 ubiquitin-protein ligase complex which mediates the ubiquitination and subsequent proteasomal degradation of target proteins. May have a role in synapse differentiation and growth.</text>
</comment>
<reference evidence="9" key="1">
    <citation type="submission" date="2020-08" db="EMBL/GenBank/DDBJ databases">
        <title>Multicomponent nature underlies the extraordinary mechanical properties of spider dragline silk.</title>
        <authorList>
            <person name="Kono N."/>
            <person name="Nakamura H."/>
            <person name="Mori M."/>
            <person name="Yoshida Y."/>
            <person name="Ohtoshi R."/>
            <person name="Malay A.D."/>
            <person name="Moran D.A.P."/>
            <person name="Tomita M."/>
            <person name="Numata K."/>
            <person name="Arakawa K."/>
        </authorList>
    </citation>
    <scope>NUCLEOTIDE SEQUENCE</scope>
</reference>
<comment type="caution">
    <text evidence="9">The sequence shown here is derived from an EMBL/GenBank/DDBJ whole genome shotgun (WGS) entry which is preliminary data.</text>
</comment>
<dbReference type="PANTHER" id="PTHR24412:SF172">
    <property type="entry name" value="KELCH-LIKE PROTEIN 10"/>
    <property type="match status" value="1"/>
</dbReference>
<dbReference type="PANTHER" id="PTHR24412">
    <property type="entry name" value="KELCH PROTEIN"/>
    <property type="match status" value="1"/>
</dbReference>
<keyword evidence="3" id="KW-0880">Kelch repeat</keyword>
<evidence type="ECO:0000256" key="1">
    <source>
        <dbReference type="ARBA" id="ARBA00004906"/>
    </source>
</evidence>
<dbReference type="InterPro" id="IPR011333">
    <property type="entry name" value="SKP1/BTB/POZ_sf"/>
</dbReference>
<dbReference type="SMART" id="SM00225">
    <property type="entry name" value="BTB"/>
    <property type="match status" value="1"/>
</dbReference>
<dbReference type="SUPFAM" id="SSF54695">
    <property type="entry name" value="POZ domain"/>
    <property type="match status" value="1"/>
</dbReference>
<dbReference type="EMBL" id="BMAW01037792">
    <property type="protein sequence ID" value="GFU49894.1"/>
    <property type="molecule type" value="Genomic_DNA"/>
</dbReference>
<name>A0A8X6UTP2_NEPPI</name>